<dbReference type="InterPro" id="IPR017930">
    <property type="entry name" value="Myb_dom"/>
</dbReference>
<reference evidence="5" key="1">
    <citation type="journal article" date="2010" name="Nature">
        <title>The Amphimedon queenslandica genome and the evolution of animal complexity.</title>
        <authorList>
            <person name="Srivastava M."/>
            <person name="Simakov O."/>
            <person name="Chapman J."/>
            <person name="Fahey B."/>
            <person name="Gauthier M.E."/>
            <person name="Mitros T."/>
            <person name="Richards G.S."/>
            <person name="Conaco C."/>
            <person name="Dacre M."/>
            <person name="Hellsten U."/>
            <person name="Larroux C."/>
            <person name="Putnam N.H."/>
            <person name="Stanke M."/>
            <person name="Adamska M."/>
            <person name="Darling A."/>
            <person name="Degnan S.M."/>
            <person name="Oakley T.H."/>
            <person name="Plachetzki D.C."/>
            <person name="Zhai Y."/>
            <person name="Adamski M."/>
            <person name="Calcino A."/>
            <person name="Cummins S.F."/>
            <person name="Goodstein D.M."/>
            <person name="Harris C."/>
            <person name="Jackson D.J."/>
            <person name="Leys S.P."/>
            <person name="Shu S."/>
            <person name="Woodcroft B.J."/>
            <person name="Vervoort M."/>
            <person name="Kosik K.S."/>
            <person name="Manning G."/>
            <person name="Degnan B.M."/>
            <person name="Rokhsar D.S."/>
        </authorList>
    </citation>
    <scope>NUCLEOTIDE SEQUENCE [LARGE SCALE GENOMIC DNA]</scope>
</reference>
<dbReference type="InterPro" id="IPR037830">
    <property type="entry name" value="ZZZ3"/>
</dbReference>
<evidence type="ECO:0000313" key="5">
    <source>
        <dbReference type="Proteomes" id="UP000007879"/>
    </source>
</evidence>
<dbReference type="CDD" id="cd00167">
    <property type="entry name" value="SANT"/>
    <property type="match status" value="1"/>
</dbReference>
<accession>A0A1X7U544</accession>
<dbReference type="EnsemblMetazoa" id="Aqu2.1.22576_001">
    <property type="protein sequence ID" value="Aqu2.1.22576_001"/>
    <property type="gene ID" value="Aqu2.1.22576"/>
</dbReference>
<organism evidence="4">
    <name type="scientific">Amphimedon queenslandica</name>
    <name type="common">Sponge</name>
    <dbReference type="NCBI Taxonomy" id="400682"/>
    <lineage>
        <taxon>Eukaryota</taxon>
        <taxon>Metazoa</taxon>
        <taxon>Porifera</taxon>
        <taxon>Demospongiae</taxon>
        <taxon>Heteroscleromorpha</taxon>
        <taxon>Haplosclerida</taxon>
        <taxon>Niphatidae</taxon>
        <taxon>Amphimedon</taxon>
    </lineage>
</organism>
<gene>
    <name evidence="4" type="primary">109584753</name>
</gene>
<dbReference type="OrthoDB" id="20473at2759"/>
<protein>
    <submittedName>
        <fullName evidence="4">Uncharacterized protein</fullName>
    </submittedName>
</protein>
<dbReference type="SUPFAM" id="SSF46689">
    <property type="entry name" value="Homeodomain-like"/>
    <property type="match status" value="1"/>
</dbReference>
<keyword evidence="5" id="KW-1185">Reference proteome</keyword>
<dbReference type="PANTHER" id="PTHR22705">
    <property type="entry name" value="ZINC FINGER, ZZ DOMAIN CONTAINING 3"/>
    <property type="match status" value="1"/>
</dbReference>
<dbReference type="PROSITE" id="PS50090">
    <property type="entry name" value="MYB_LIKE"/>
    <property type="match status" value="1"/>
</dbReference>
<dbReference type="InterPro" id="IPR001005">
    <property type="entry name" value="SANT/Myb"/>
</dbReference>
<dbReference type="eggNOG" id="KOG0724">
    <property type="taxonomic scope" value="Eukaryota"/>
</dbReference>
<sequence>MVINNKMADGYYYHSDNEILKYNPDYQSLLRTLSLLEAQKMKAIKDLELLTELKSKAETDPNSIITQLRDGSLTLPTRQRLATVPEINLEQYKAINESEPYNTRKKMAPATIEVVPPVKEEVLKFTDPASSSRKTVSTAASQSKGKYKDNMWSEEEQGRLEELLQLYPPEEVEAKRWQKIANALGNRTPKQVCCRVQKYFIKLAKAGLPVPGRMPNLSTYSRKGKIKRVSAKRQSLFLSSLKPKVYMGNNENESRLSSSEEEEEEGEGEEHYSPAALDERSSPFCSGCGCSSFSLNMKCSDCHILLCQPCVDKQWTSDTHLSSHKIKQIQESEDIKDSYKYVDQDYTGFNPSLLNTKYNYLDSNFRPAL</sequence>
<proteinExistence type="predicted"/>
<feature type="compositionally biased region" description="Low complexity" evidence="1">
    <location>
        <begin position="248"/>
        <end position="257"/>
    </location>
</feature>
<dbReference type="Pfam" id="PF00249">
    <property type="entry name" value="Myb_DNA-binding"/>
    <property type="match status" value="1"/>
</dbReference>
<dbReference type="Proteomes" id="UP000007879">
    <property type="component" value="Unassembled WGS sequence"/>
</dbReference>
<dbReference type="STRING" id="400682.A0A1X7U544"/>
<dbReference type="PANTHER" id="PTHR22705:SF0">
    <property type="entry name" value="ZZ-TYPE ZINC FINGER-CONTAINING PROTEIN 3"/>
    <property type="match status" value="1"/>
</dbReference>
<dbReference type="Gene3D" id="1.10.10.60">
    <property type="entry name" value="Homeodomain-like"/>
    <property type="match status" value="1"/>
</dbReference>
<feature type="domain" description="Myb-like" evidence="2">
    <location>
        <begin position="144"/>
        <end position="200"/>
    </location>
</feature>
<evidence type="ECO:0000259" key="3">
    <source>
        <dbReference type="PROSITE" id="PS51294"/>
    </source>
</evidence>
<dbReference type="AlphaFoldDB" id="A0A1X7U544"/>
<feature type="region of interest" description="Disordered" evidence="1">
    <location>
        <begin position="248"/>
        <end position="274"/>
    </location>
</feature>
<dbReference type="SMART" id="SM00717">
    <property type="entry name" value="SANT"/>
    <property type="match status" value="1"/>
</dbReference>
<evidence type="ECO:0000313" key="4">
    <source>
        <dbReference type="EnsemblMetazoa" id="Aqu2.1.22576_001"/>
    </source>
</evidence>
<evidence type="ECO:0000256" key="1">
    <source>
        <dbReference type="SAM" id="MobiDB-lite"/>
    </source>
</evidence>
<reference evidence="4" key="2">
    <citation type="submission" date="2017-05" db="UniProtKB">
        <authorList>
            <consortium name="EnsemblMetazoa"/>
        </authorList>
    </citation>
    <scope>IDENTIFICATION</scope>
</reference>
<dbReference type="EnsemblMetazoa" id="XM_020000591.1">
    <property type="protein sequence ID" value="XP_019856150.1"/>
    <property type="gene ID" value="LOC109584753"/>
</dbReference>
<dbReference type="PROSITE" id="PS51294">
    <property type="entry name" value="HTH_MYB"/>
    <property type="match status" value="1"/>
</dbReference>
<dbReference type="InParanoid" id="A0A1X7U544"/>
<dbReference type="InterPro" id="IPR009057">
    <property type="entry name" value="Homeodomain-like_sf"/>
</dbReference>
<feature type="compositionally biased region" description="Acidic residues" evidence="1">
    <location>
        <begin position="259"/>
        <end position="268"/>
    </location>
</feature>
<evidence type="ECO:0000259" key="2">
    <source>
        <dbReference type="PROSITE" id="PS50090"/>
    </source>
</evidence>
<feature type="domain" description="HTH myb-type" evidence="3">
    <location>
        <begin position="152"/>
        <end position="204"/>
    </location>
</feature>
<name>A0A1X7U544_AMPQE</name>
<dbReference type="KEGG" id="aqu:109584753"/>